<sequence>MTTKLHRALPALIAGLALAAALLPATVPAASPAGAPAARGTSAGAIPRLPNGRPDFSGIWQTTSNADFDLEPHGPRKDAPPGPGIVEGGAIPYLPKALAQKQKNFEARNSDDPRLKCFTLGVPRGIYYPEPFQILQRPQDLTVLFQFGQSVRTIHTNGSGHPDNPNDWWLGDSRARWDGDTLVVDVKHFNDETWLDRAGNFHSDQLHVVERWRLLDANTLDYRATLEDPQVYARPWTLGVILHRHREKDFQLVENYCFTLDYDSVYPPRP</sequence>
<feature type="compositionally biased region" description="Basic and acidic residues" evidence="1">
    <location>
        <begin position="70"/>
        <end position="79"/>
    </location>
</feature>
<reference evidence="4" key="1">
    <citation type="submission" date="2025-08" db="UniProtKB">
        <authorList>
            <consortium name="RefSeq"/>
        </authorList>
    </citation>
    <scope>IDENTIFICATION</scope>
</reference>
<evidence type="ECO:0000256" key="2">
    <source>
        <dbReference type="SAM" id="SignalP"/>
    </source>
</evidence>
<dbReference type="Proteomes" id="UP000675920">
    <property type="component" value="Unplaced"/>
</dbReference>
<evidence type="ECO:0000256" key="1">
    <source>
        <dbReference type="SAM" id="MobiDB-lite"/>
    </source>
</evidence>
<dbReference type="RefSeq" id="WP_034411452.1">
    <property type="nucleotide sequence ID" value="NZ_AXWS01000013.1"/>
</dbReference>
<name>A0A9U5GJJ5_9BURK</name>
<keyword evidence="2" id="KW-0732">Signal</keyword>
<feature type="chain" id="PRO_5040882333" evidence="2">
    <location>
        <begin position="30"/>
        <end position="270"/>
    </location>
</feature>
<evidence type="ECO:0000313" key="3">
    <source>
        <dbReference type="Proteomes" id="UP000675920"/>
    </source>
</evidence>
<feature type="region of interest" description="Disordered" evidence="1">
    <location>
        <begin position="30"/>
        <end position="51"/>
    </location>
</feature>
<organism evidence="3 4">
    <name type="scientific">Derxia gummosa DSM 723</name>
    <dbReference type="NCBI Taxonomy" id="1121388"/>
    <lineage>
        <taxon>Bacteria</taxon>
        <taxon>Pseudomonadati</taxon>
        <taxon>Pseudomonadota</taxon>
        <taxon>Betaproteobacteria</taxon>
        <taxon>Burkholderiales</taxon>
        <taxon>Alcaligenaceae</taxon>
        <taxon>Derxia</taxon>
    </lineage>
</organism>
<evidence type="ECO:0000313" key="4">
    <source>
        <dbReference type="RefSeq" id="WP_034411452.1"/>
    </source>
</evidence>
<feature type="compositionally biased region" description="Low complexity" evidence="1">
    <location>
        <begin position="30"/>
        <end position="45"/>
    </location>
</feature>
<accession>A0A9U5GJJ5</accession>
<dbReference type="AlphaFoldDB" id="A0A9U5GJJ5"/>
<keyword evidence="3" id="KW-1185">Reference proteome</keyword>
<feature type="signal peptide" evidence="2">
    <location>
        <begin position="1"/>
        <end position="29"/>
    </location>
</feature>
<feature type="region of interest" description="Disordered" evidence="1">
    <location>
        <begin position="67"/>
        <end position="86"/>
    </location>
</feature>
<protein>
    <submittedName>
        <fullName evidence="4">Uncharacterized protein</fullName>
    </submittedName>
</protein>
<proteinExistence type="predicted"/>